<feature type="domain" description="HTH tetR-type" evidence="5">
    <location>
        <begin position="11"/>
        <end position="69"/>
    </location>
</feature>
<dbReference type="InterPro" id="IPR049445">
    <property type="entry name" value="TetR_SbtR-like_C"/>
</dbReference>
<dbReference type="InterPro" id="IPR050109">
    <property type="entry name" value="HTH-type_TetR-like_transc_reg"/>
</dbReference>
<feature type="DNA-binding region" description="H-T-H motif" evidence="4">
    <location>
        <begin position="32"/>
        <end position="51"/>
    </location>
</feature>
<evidence type="ECO:0000313" key="6">
    <source>
        <dbReference type="EMBL" id="SDD05192.1"/>
    </source>
</evidence>
<dbReference type="Gene3D" id="1.10.357.10">
    <property type="entry name" value="Tetracycline Repressor, domain 2"/>
    <property type="match status" value="1"/>
</dbReference>
<proteinExistence type="predicted"/>
<dbReference type="OrthoDB" id="3382616at2"/>
<dbReference type="InterPro" id="IPR001647">
    <property type="entry name" value="HTH_TetR"/>
</dbReference>
<evidence type="ECO:0000256" key="3">
    <source>
        <dbReference type="ARBA" id="ARBA00023163"/>
    </source>
</evidence>
<evidence type="ECO:0000256" key="2">
    <source>
        <dbReference type="ARBA" id="ARBA00023125"/>
    </source>
</evidence>
<evidence type="ECO:0000313" key="7">
    <source>
        <dbReference type="Proteomes" id="UP000198546"/>
    </source>
</evidence>
<dbReference type="RefSeq" id="WP_090589515.1">
    <property type="nucleotide sequence ID" value="NZ_LT629688.1"/>
</dbReference>
<reference evidence="6 7" key="1">
    <citation type="submission" date="2016-10" db="EMBL/GenBank/DDBJ databases">
        <authorList>
            <person name="de Groot N.N."/>
        </authorList>
    </citation>
    <scope>NUCLEOTIDE SEQUENCE [LARGE SCALE GENOMIC DNA]</scope>
    <source>
        <strain evidence="6 7">MON 2.2</strain>
    </source>
</reference>
<dbReference type="Pfam" id="PF00440">
    <property type="entry name" value="TetR_N"/>
    <property type="match status" value="1"/>
</dbReference>
<dbReference type="STRING" id="675864.SAMN04489747_0052"/>
<dbReference type="EMBL" id="LT629688">
    <property type="protein sequence ID" value="SDD05192.1"/>
    <property type="molecule type" value="Genomic_DNA"/>
</dbReference>
<dbReference type="Pfam" id="PF21597">
    <property type="entry name" value="TetR_C_43"/>
    <property type="match status" value="1"/>
</dbReference>
<evidence type="ECO:0000256" key="4">
    <source>
        <dbReference type="PROSITE-ProRule" id="PRU00335"/>
    </source>
</evidence>
<keyword evidence="7" id="KW-1185">Reference proteome</keyword>
<accession>A0A1G6RKN4</accession>
<dbReference type="InterPro" id="IPR036271">
    <property type="entry name" value="Tet_transcr_reg_TetR-rel_C_sf"/>
</dbReference>
<dbReference type="InterPro" id="IPR009057">
    <property type="entry name" value="Homeodomain-like_sf"/>
</dbReference>
<dbReference type="GO" id="GO:0003700">
    <property type="term" value="F:DNA-binding transcription factor activity"/>
    <property type="evidence" value="ECO:0007669"/>
    <property type="project" value="TreeGrafter"/>
</dbReference>
<keyword evidence="1" id="KW-0805">Transcription regulation</keyword>
<dbReference type="PROSITE" id="PS50977">
    <property type="entry name" value="HTH_TETR_2"/>
    <property type="match status" value="1"/>
</dbReference>
<evidence type="ECO:0000256" key="1">
    <source>
        <dbReference type="ARBA" id="ARBA00023015"/>
    </source>
</evidence>
<dbReference type="PANTHER" id="PTHR30055:SF234">
    <property type="entry name" value="HTH-TYPE TRANSCRIPTIONAL REGULATOR BETI"/>
    <property type="match status" value="1"/>
</dbReference>
<organism evidence="6 7">
    <name type="scientific">Auraticoccus monumenti</name>
    <dbReference type="NCBI Taxonomy" id="675864"/>
    <lineage>
        <taxon>Bacteria</taxon>
        <taxon>Bacillati</taxon>
        <taxon>Actinomycetota</taxon>
        <taxon>Actinomycetes</taxon>
        <taxon>Propionibacteriales</taxon>
        <taxon>Propionibacteriaceae</taxon>
        <taxon>Auraticoccus</taxon>
    </lineage>
</organism>
<keyword evidence="2 4" id="KW-0238">DNA-binding</keyword>
<dbReference type="SUPFAM" id="SSF48498">
    <property type="entry name" value="Tetracyclin repressor-like, C-terminal domain"/>
    <property type="match status" value="1"/>
</dbReference>
<protein>
    <submittedName>
        <fullName evidence="6">DNA-binding transcriptional regulator, AcrR family</fullName>
    </submittedName>
</protein>
<name>A0A1G6RKN4_9ACTN</name>
<dbReference type="GO" id="GO:0000976">
    <property type="term" value="F:transcription cis-regulatory region binding"/>
    <property type="evidence" value="ECO:0007669"/>
    <property type="project" value="TreeGrafter"/>
</dbReference>
<dbReference type="Proteomes" id="UP000198546">
    <property type="component" value="Chromosome i"/>
</dbReference>
<keyword evidence="3" id="KW-0804">Transcription</keyword>
<dbReference type="AlphaFoldDB" id="A0A1G6RKN4"/>
<dbReference type="PANTHER" id="PTHR30055">
    <property type="entry name" value="HTH-TYPE TRANSCRIPTIONAL REGULATOR RUTR"/>
    <property type="match status" value="1"/>
</dbReference>
<dbReference type="SUPFAM" id="SSF46689">
    <property type="entry name" value="Homeodomain-like"/>
    <property type="match status" value="1"/>
</dbReference>
<evidence type="ECO:0000259" key="5">
    <source>
        <dbReference type="PROSITE" id="PS50977"/>
    </source>
</evidence>
<sequence length="186" mass="19565">MSPSTPRADAVRSRARILASARELVDAPGGLRLSAVGRAAGVGQATVYRHFPTVEALLTELYRVEVGELADAAHDLLGRHPALEALRLWLTHLTRYARTKRGVLAALGGSLAEPVAGETAALVREAVDALLTAGQADGSLRADVDAVDVIAMIGFLSRVGEPEVADRAEHLLVLVLDGLRTRPQGG</sequence>
<gene>
    <name evidence="6" type="ORF">SAMN04489747_0052</name>
</gene>